<comment type="function">
    <text evidence="6">Specifically deaminates adenosine-37 to inosine in tRNA-Ala.</text>
</comment>
<sequence length="112" mass="12172">MADKIDGEIVVRLLPVERNGAISSAMTPDYLLRRLENSGLHRTDNLTIDVDGVFATPFHSLVHLHGLGMVRRKPGRGETTLSVSCSDKIAHSNVVGLQGFASPMTLHLVIET</sequence>
<dbReference type="HOGENOM" id="CLU_2149211_0_0_1"/>
<dbReference type="EMBL" id="KI397474">
    <property type="protein sequence ID" value="ERM95727.1"/>
    <property type="molecule type" value="Genomic_DNA"/>
</dbReference>
<dbReference type="Pfam" id="PF02137">
    <property type="entry name" value="A_deamin"/>
    <property type="match status" value="1"/>
</dbReference>
<protein>
    <recommendedName>
        <fullName evidence="9">tRNA-specific adenosine deaminase 1</fullName>
        <ecNumber evidence="8">3.5.4.34</ecNumber>
    </recommendedName>
    <alternativeName>
        <fullName evidence="10">tRNA-specific adenosine-37 deaminase</fullName>
    </alternativeName>
</protein>
<dbReference type="GO" id="GO:0046872">
    <property type="term" value="F:metal ion binding"/>
    <property type="evidence" value="ECO:0007669"/>
    <property type="project" value="UniProtKB-KW"/>
</dbReference>
<dbReference type="AlphaFoldDB" id="W1NIZ0"/>
<comment type="catalytic activity">
    <reaction evidence="11">
        <text>adenosine(37) in tRNA(Ala) + H2O + H(+) = inosine(37) in tRNA(Ala) + NH4(+)</text>
        <dbReference type="Rhea" id="RHEA:50968"/>
        <dbReference type="Rhea" id="RHEA-COMP:12855"/>
        <dbReference type="Rhea" id="RHEA-COMP:12856"/>
        <dbReference type="ChEBI" id="CHEBI:15377"/>
        <dbReference type="ChEBI" id="CHEBI:15378"/>
        <dbReference type="ChEBI" id="CHEBI:28938"/>
        <dbReference type="ChEBI" id="CHEBI:74411"/>
        <dbReference type="ChEBI" id="CHEBI:82852"/>
        <dbReference type="EC" id="3.5.4.34"/>
    </reaction>
</comment>
<evidence type="ECO:0000256" key="10">
    <source>
        <dbReference type="ARBA" id="ARBA00041760"/>
    </source>
</evidence>
<evidence type="ECO:0000313" key="13">
    <source>
        <dbReference type="EMBL" id="ERM95727.1"/>
    </source>
</evidence>
<evidence type="ECO:0000313" key="14">
    <source>
        <dbReference type="Proteomes" id="UP000017836"/>
    </source>
</evidence>
<evidence type="ECO:0000256" key="9">
    <source>
        <dbReference type="ARBA" id="ARBA00040502"/>
    </source>
</evidence>
<dbReference type="GO" id="GO:0008033">
    <property type="term" value="P:tRNA processing"/>
    <property type="evidence" value="ECO:0007669"/>
    <property type="project" value="UniProtKB-KW"/>
</dbReference>
<dbReference type="EC" id="3.5.4.34" evidence="8"/>
<keyword evidence="14" id="KW-1185">Reference proteome</keyword>
<evidence type="ECO:0000256" key="8">
    <source>
        <dbReference type="ARBA" id="ARBA00038940"/>
    </source>
</evidence>
<evidence type="ECO:0000256" key="3">
    <source>
        <dbReference type="ARBA" id="ARBA00022801"/>
    </source>
</evidence>
<gene>
    <name evidence="13" type="ORF">AMTR_s00023p00239000</name>
</gene>
<evidence type="ECO:0000259" key="12">
    <source>
        <dbReference type="Pfam" id="PF02137"/>
    </source>
</evidence>
<evidence type="ECO:0000256" key="5">
    <source>
        <dbReference type="ARBA" id="ARBA00037026"/>
    </source>
</evidence>
<keyword evidence="4" id="KW-0862">Zinc</keyword>
<evidence type="ECO:0000256" key="2">
    <source>
        <dbReference type="ARBA" id="ARBA00022723"/>
    </source>
</evidence>
<evidence type="ECO:0000256" key="11">
    <source>
        <dbReference type="ARBA" id="ARBA00047635"/>
    </source>
</evidence>
<organism evidence="13 14">
    <name type="scientific">Amborella trichopoda</name>
    <dbReference type="NCBI Taxonomy" id="13333"/>
    <lineage>
        <taxon>Eukaryota</taxon>
        <taxon>Viridiplantae</taxon>
        <taxon>Streptophyta</taxon>
        <taxon>Embryophyta</taxon>
        <taxon>Tracheophyta</taxon>
        <taxon>Spermatophyta</taxon>
        <taxon>Magnoliopsida</taxon>
        <taxon>Amborellales</taxon>
        <taxon>Amborellaceae</taxon>
        <taxon>Amborella</taxon>
    </lineage>
</organism>
<evidence type="ECO:0000256" key="1">
    <source>
        <dbReference type="ARBA" id="ARBA00022694"/>
    </source>
</evidence>
<evidence type="ECO:0000256" key="6">
    <source>
        <dbReference type="ARBA" id="ARBA00037784"/>
    </source>
</evidence>
<dbReference type="Gramene" id="ERM95727">
    <property type="protein sequence ID" value="ERM95727"/>
    <property type="gene ID" value="AMTR_s00023p00239000"/>
</dbReference>
<dbReference type="PANTHER" id="PTHR46516:SF1">
    <property type="entry name" value="TRNA-SPECIFIC ADENOSINE DEAMINASE 1"/>
    <property type="match status" value="1"/>
</dbReference>
<dbReference type="PANTHER" id="PTHR46516">
    <property type="entry name" value="TRNA-SPECIFIC ADENOSINE DEAMINASE 1"/>
    <property type="match status" value="1"/>
</dbReference>
<comment type="cofactor">
    <cofactor evidence="5">
        <name>1D-myo-inositol hexakisphosphate</name>
        <dbReference type="ChEBI" id="CHEBI:58130"/>
    </cofactor>
</comment>
<dbReference type="InterPro" id="IPR002466">
    <property type="entry name" value="A_deamin"/>
</dbReference>
<proteinExistence type="inferred from homology"/>
<evidence type="ECO:0000256" key="4">
    <source>
        <dbReference type="ARBA" id="ARBA00022833"/>
    </source>
</evidence>
<accession>W1NIZ0</accession>
<dbReference type="Proteomes" id="UP000017836">
    <property type="component" value="Unassembled WGS sequence"/>
</dbReference>
<keyword evidence="2" id="KW-0479">Metal-binding</keyword>
<keyword evidence="1" id="KW-0819">tRNA processing</keyword>
<evidence type="ECO:0000256" key="7">
    <source>
        <dbReference type="ARBA" id="ARBA00038326"/>
    </source>
</evidence>
<reference evidence="14" key="1">
    <citation type="journal article" date="2013" name="Science">
        <title>The Amborella genome and the evolution of flowering plants.</title>
        <authorList>
            <consortium name="Amborella Genome Project"/>
        </authorList>
    </citation>
    <scope>NUCLEOTIDE SEQUENCE [LARGE SCALE GENOMIC DNA]</scope>
</reference>
<dbReference type="STRING" id="13333.W1NIZ0"/>
<keyword evidence="3" id="KW-0378">Hydrolase</keyword>
<comment type="similarity">
    <text evidence="7">Belongs to the ADAT1 family.</text>
</comment>
<name>W1NIZ0_AMBTC</name>
<feature type="domain" description="A to I editase" evidence="12">
    <location>
        <begin position="72"/>
        <end position="99"/>
    </location>
</feature>
<dbReference type="GO" id="GO:0043829">
    <property type="term" value="F:tRNA-specific adenosine-37 deaminase activity"/>
    <property type="evidence" value="ECO:0007669"/>
    <property type="project" value="UniProtKB-EC"/>
</dbReference>
<dbReference type="GO" id="GO:0003723">
    <property type="term" value="F:RNA binding"/>
    <property type="evidence" value="ECO:0007669"/>
    <property type="project" value="InterPro"/>
</dbReference>